<gene>
    <name evidence="2" type="ORF">G4L39_11730</name>
</gene>
<keyword evidence="3" id="KW-1185">Reference proteome</keyword>
<comment type="caution">
    <text evidence="2">The sequence shown here is derived from an EMBL/GenBank/DDBJ whole genome shotgun (WGS) entry which is preliminary data.</text>
</comment>
<evidence type="ECO:0000256" key="1">
    <source>
        <dbReference type="SAM" id="SignalP"/>
    </source>
</evidence>
<dbReference type="PANTHER" id="PTHR43546:SF3">
    <property type="entry name" value="UPF0173 METAL-DEPENDENT HYDROLASE MJ1163"/>
    <property type="match status" value="1"/>
</dbReference>
<keyword evidence="1" id="KW-0732">Signal</keyword>
<evidence type="ECO:0000313" key="2">
    <source>
        <dbReference type="EMBL" id="NGO40055.1"/>
    </source>
</evidence>
<dbReference type="Gene3D" id="3.60.15.10">
    <property type="entry name" value="Ribonuclease Z/Hydroxyacylglutathione hydrolase-like"/>
    <property type="match status" value="1"/>
</dbReference>
<dbReference type="PANTHER" id="PTHR43546">
    <property type="entry name" value="UPF0173 METAL-DEPENDENT HYDROLASE MJ1163-RELATED"/>
    <property type="match status" value="1"/>
</dbReference>
<dbReference type="SUPFAM" id="SSF56281">
    <property type="entry name" value="Metallo-hydrolase/oxidoreductase"/>
    <property type="match status" value="1"/>
</dbReference>
<dbReference type="EMBL" id="JAAKYA010000079">
    <property type="protein sequence ID" value="NGO40055.1"/>
    <property type="molecule type" value="Genomic_DNA"/>
</dbReference>
<dbReference type="GO" id="GO:0016787">
    <property type="term" value="F:hydrolase activity"/>
    <property type="evidence" value="ECO:0007669"/>
    <property type="project" value="UniProtKB-KW"/>
</dbReference>
<dbReference type="RefSeq" id="WP_165108371.1">
    <property type="nucleotide sequence ID" value="NZ_JAAKYA010000079.1"/>
</dbReference>
<dbReference type="InterPro" id="IPR036866">
    <property type="entry name" value="RibonucZ/Hydroxyglut_hydro"/>
</dbReference>
<feature type="signal peptide" evidence="1">
    <location>
        <begin position="1"/>
        <end position="26"/>
    </location>
</feature>
<dbReference type="InterPro" id="IPR050114">
    <property type="entry name" value="UPF0173_UPF0282_UlaG_hydrolase"/>
</dbReference>
<feature type="chain" id="PRO_5026757621" evidence="1">
    <location>
        <begin position="27"/>
        <end position="254"/>
    </location>
</feature>
<organism evidence="2 3">
    <name type="scientific">Limisphaera ngatamarikiensis</name>
    <dbReference type="NCBI Taxonomy" id="1324935"/>
    <lineage>
        <taxon>Bacteria</taxon>
        <taxon>Pseudomonadati</taxon>
        <taxon>Verrucomicrobiota</taxon>
        <taxon>Verrucomicrobiia</taxon>
        <taxon>Limisphaerales</taxon>
        <taxon>Limisphaeraceae</taxon>
        <taxon>Limisphaera</taxon>
    </lineage>
</organism>
<dbReference type="Proteomes" id="UP000477311">
    <property type="component" value="Unassembled WGS sequence"/>
</dbReference>
<name>A0A6M1RTT0_9BACT</name>
<reference evidence="2 3" key="1">
    <citation type="submission" date="2020-02" db="EMBL/GenBank/DDBJ databases">
        <title>Draft genome sequence of Limisphaera ngatamarikiensis NGM72.4T, a thermophilic Verrucomicrobia grouped in subdivision 3.</title>
        <authorList>
            <person name="Carere C.R."/>
            <person name="Steen J."/>
            <person name="Hugenholtz P."/>
            <person name="Stott M.B."/>
        </authorList>
    </citation>
    <scope>NUCLEOTIDE SEQUENCE [LARGE SCALE GENOMIC DNA]</scope>
    <source>
        <strain evidence="2 3">NGM72.4</strain>
    </source>
</reference>
<keyword evidence="2" id="KW-0378">Hydrolase</keyword>
<accession>A0A6M1RTT0</accession>
<sequence length="254" mass="28120">MSSSRTIATCLAGCLLWGLRLAAAEAGTTLPGDRIPTPEGEWIVHPIQHATFVLGWQNHVIYVDPVGGANRFAALPRPDLVLITDIHGDHFSVETLQAVCTPATRLVAPPAVAERIPDSLRKATTILTNGASTQLMGLTIQAVPMYNLTPERLQYHPRGRGNGYLITAGSSRVYISGDTEDIPEMRSLRDIHIAFVCMNLPYTMSVEQAADAVRSFRPRIVYPYHYRGSDLERFRALVGQDSGVEIRLRDWYRP</sequence>
<evidence type="ECO:0000313" key="3">
    <source>
        <dbReference type="Proteomes" id="UP000477311"/>
    </source>
</evidence>
<proteinExistence type="predicted"/>
<dbReference type="AlphaFoldDB" id="A0A6M1RTT0"/>
<dbReference type="Pfam" id="PF13483">
    <property type="entry name" value="Lactamase_B_3"/>
    <property type="match status" value="1"/>
</dbReference>
<protein>
    <submittedName>
        <fullName evidence="2">MBL fold metallo-hydrolase</fullName>
    </submittedName>
</protein>